<evidence type="ECO:0000256" key="8">
    <source>
        <dbReference type="ARBA" id="ARBA00023157"/>
    </source>
</evidence>
<dbReference type="InterPro" id="IPR000719">
    <property type="entry name" value="Prot_kinase_dom"/>
</dbReference>
<feature type="domain" description="Protein kinase" evidence="15">
    <location>
        <begin position="234"/>
        <end position="539"/>
    </location>
</feature>
<evidence type="ECO:0000256" key="6">
    <source>
        <dbReference type="ARBA" id="ARBA00022777"/>
    </source>
</evidence>
<sequence length="951" mass="107084">MFIWKDNYPYFRSGPWSRQVFIGVPYMNFATVYGLNLVDDGEGIIYLTFTYANHSLSSFVLTSEGQMEETRWEDGMEDRTVLWSIPQSECELYGKCGPFGNCNSRKSPICNCLRGFQPKNPDEWYKGNWTSGCVRRKSLQCERLNNGSEAAGKNDGLLKLGNMKVPDFAQWSPSDENECRNKCLTNCSCIAYAYYSGIGCMSWSGDLIDLQEFSTDGADLYIRLEYSELDGNSRQKVTVIVTAVIGTISLAMLCAFLIWRFMSKHRARKERREKLRSDKNETHQTFLDGNMPGDSMDQGKLPDGQDIAVKRLSRASGQGLAEFMNEVVVISKLQHRNLVRLLGCCVEGEEKTLVYEYMPNNSLDAILFGSKYCHSYMLTALHGFNILLDQELKPKISDFGMARIFGGNEDQANTRRVVGTFGYMAPEYAMEGRFSEKSDVFSFGVLLLEAWKLWNEGNISALVDPVISDPSSQAEIYKCIHVGLLCVQEFPEDRPTASTVVSILNSEISHLPAPTQPPFAERRHHLNEEILLHQSHQQYSINNVTLTDEWNKGIWTSGCVRVTLLQCDRIQNGSEVGKEDGFGKLEMMKVPTFAEHWLNPSSEQECKDECLRNCSCVASSFYNGYICMAWTGNLIDIQKFSEGGTDLNIRLAYTELERKLISEETLSFTTREAQGTVFDGNLPENVKEVKLEPLFKLKILETATNNFDISKKLGQGGFGAVYRGKLPDGQEIAVKRLSRTSGQGLEELMNEVVSLLGCCVEGEEMMLVYEYLPNKSLDAFLFGNILLDHELNPKISDFGMARIFCGNEDQVNTTRVVGTYGYMSPEYLMKGRFSEKSDVFSFGVLLLEIAWKLWNEGDITAVVDPAISDPCFQVEIFRCIQIGLLCVQELAKDRPAVSTITSMLNSEIVDLPPPKKPAFVERQSYSDTESITQNQKINSINNVTISDLNGR</sequence>
<dbReference type="PROSITE" id="PS50026">
    <property type="entry name" value="EGF_3"/>
    <property type="match status" value="1"/>
</dbReference>
<keyword evidence="19" id="KW-1185">Reference proteome</keyword>
<feature type="region of interest" description="Disordered" evidence="13">
    <location>
        <begin position="271"/>
        <end position="300"/>
    </location>
</feature>
<comment type="catalytic activity">
    <reaction evidence="10">
        <text>L-seryl-[protein] + ATP = O-phospho-L-seryl-[protein] + ADP + H(+)</text>
        <dbReference type="Rhea" id="RHEA:17989"/>
        <dbReference type="Rhea" id="RHEA-COMP:9863"/>
        <dbReference type="Rhea" id="RHEA-COMP:11604"/>
        <dbReference type="ChEBI" id="CHEBI:15378"/>
        <dbReference type="ChEBI" id="CHEBI:29999"/>
        <dbReference type="ChEBI" id="CHEBI:30616"/>
        <dbReference type="ChEBI" id="CHEBI:83421"/>
        <dbReference type="ChEBI" id="CHEBI:456216"/>
        <dbReference type="EC" id="2.7.11.1"/>
    </reaction>
</comment>
<feature type="domain" description="Apple" evidence="17">
    <location>
        <begin position="141"/>
        <end position="225"/>
    </location>
</feature>
<dbReference type="InterPro" id="IPR021820">
    <property type="entry name" value="S-locus_recpt_kinase_C"/>
</dbReference>
<keyword evidence="14" id="KW-1133">Transmembrane helix</keyword>
<dbReference type="PANTHER" id="PTHR27002">
    <property type="entry name" value="RECEPTOR-LIKE SERINE/THREONINE-PROTEIN KINASE SD1-8"/>
    <property type="match status" value="1"/>
</dbReference>
<feature type="transmembrane region" description="Helical" evidence="14">
    <location>
        <begin position="237"/>
        <end position="262"/>
    </location>
</feature>
<dbReference type="InterPro" id="IPR001245">
    <property type="entry name" value="Ser-Thr/Tyr_kinase_cat_dom"/>
</dbReference>
<comment type="catalytic activity">
    <reaction evidence="9">
        <text>L-threonyl-[protein] + ATP = O-phospho-L-threonyl-[protein] + ADP + H(+)</text>
        <dbReference type="Rhea" id="RHEA:46608"/>
        <dbReference type="Rhea" id="RHEA-COMP:11060"/>
        <dbReference type="Rhea" id="RHEA-COMP:11605"/>
        <dbReference type="ChEBI" id="CHEBI:15378"/>
        <dbReference type="ChEBI" id="CHEBI:30013"/>
        <dbReference type="ChEBI" id="CHEBI:30616"/>
        <dbReference type="ChEBI" id="CHEBI:61977"/>
        <dbReference type="ChEBI" id="CHEBI:456216"/>
        <dbReference type="EC" id="2.7.11.1"/>
    </reaction>
</comment>
<dbReference type="PROSITE" id="PS00107">
    <property type="entry name" value="PROTEIN_KINASE_ATP"/>
    <property type="match status" value="1"/>
</dbReference>
<keyword evidence="14" id="KW-0812">Transmembrane</keyword>
<dbReference type="GO" id="GO:0005886">
    <property type="term" value="C:plasma membrane"/>
    <property type="evidence" value="ECO:0007669"/>
    <property type="project" value="TreeGrafter"/>
</dbReference>
<keyword evidence="7 12" id="KW-0067">ATP-binding</keyword>
<keyword evidence="8" id="KW-1015">Disulfide bond</keyword>
<evidence type="ECO:0000259" key="15">
    <source>
        <dbReference type="PROSITE" id="PS50011"/>
    </source>
</evidence>
<comment type="caution">
    <text evidence="18">The sequence shown here is derived from an EMBL/GenBank/DDBJ whole genome shotgun (WGS) entry which is preliminary data.</text>
</comment>
<feature type="binding site" evidence="12">
    <location>
        <position position="735"/>
    </location>
    <ligand>
        <name>ATP</name>
        <dbReference type="ChEBI" id="CHEBI:30616"/>
    </ligand>
</feature>
<keyword evidence="14" id="KW-0472">Membrane</keyword>
<accession>A0A8X7YRJ0</accession>
<dbReference type="PROSITE" id="PS50011">
    <property type="entry name" value="PROTEIN_KINASE_DOM"/>
    <property type="match status" value="2"/>
</dbReference>
<evidence type="ECO:0000256" key="13">
    <source>
        <dbReference type="SAM" id="MobiDB-lite"/>
    </source>
</evidence>
<keyword evidence="2" id="KW-0723">Serine/threonine-protein kinase</keyword>
<feature type="domain" description="Apple" evidence="17">
    <location>
        <begin position="567"/>
        <end position="652"/>
    </location>
</feature>
<evidence type="ECO:0000256" key="7">
    <source>
        <dbReference type="ARBA" id="ARBA00022840"/>
    </source>
</evidence>
<evidence type="ECO:0000256" key="1">
    <source>
        <dbReference type="ARBA" id="ARBA00012513"/>
    </source>
</evidence>
<dbReference type="GO" id="GO:0005524">
    <property type="term" value="F:ATP binding"/>
    <property type="evidence" value="ECO:0007669"/>
    <property type="project" value="UniProtKB-UniRule"/>
</dbReference>
<gene>
    <name evidence="18" type="ORF">POTOM_039332</name>
</gene>
<dbReference type="Pfam" id="PF00069">
    <property type="entry name" value="Pkinase"/>
    <property type="match status" value="1"/>
</dbReference>
<dbReference type="FunFam" id="3.30.200.20:FF:000924">
    <property type="entry name" value="Uncharacterized protein"/>
    <property type="match status" value="1"/>
</dbReference>
<name>A0A8X7YRJ0_POPTO</name>
<dbReference type="PROSITE" id="PS50948">
    <property type="entry name" value="PAN"/>
    <property type="match status" value="2"/>
</dbReference>
<evidence type="ECO:0000256" key="12">
    <source>
        <dbReference type="PROSITE-ProRule" id="PRU10141"/>
    </source>
</evidence>
<dbReference type="InterPro" id="IPR017441">
    <property type="entry name" value="Protein_kinase_ATP_BS"/>
</dbReference>
<dbReference type="InterPro" id="IPR000858">
    <property type="entry name" value="S_locus_glycoprot_dom"/>
</dbReference>
<dbReference type="CDD" id="cd01098">
    <property type="entry name" value="PAN_AP_plant"/>
    <property type="match status" value="2"/>
</dbReference>
<dbReference type="OrthoDB" id="1934880at2759"/>
<evidence type="ECO:0000256" key="9">
    <source>
        <dbReference type="ARBA" id="ARBA00047899"/>
    </source>
</evidence>
<keyword evidence="4" id="KW-0732">Signal</keyword>
<evidence type="ECO:0000259" key="17">
    <source>
        <dbReference type="PROSITE" id="PS50948"/>
    </source>
</evidence>
<dbReference type="GO" id="GO:0004674">
    <property type="term" value="F:protein serine/threonine kinase activity"/>
    <property type="evidence" value="ECO:0007669"/>
    <property type="project" value="UniProtKB-KW"/>
</dbReference>
<comment type="caution">
    <text evidence="11">Lacks conserved residue(s) required for the propagation of feature annotation.</text>
</comment>
<dbReference type="EMBL" id="JAAWWB010000021">
    <property type="protein sequence ID" value="KAG6755924.1"/>
    <property type="molecule type" value="Genomic_DNA"/>
</dbReference>
<dbReference type="Pfam" id="PF08276">
    <property type="entry name" value="PAN_2"/>
    <property type="match status" value="2"/>
</dbReference>
<dbReference type="InterPro" id="IPR003609">
    <property type="entry name" value="Pan_app"/>
</dbReference>
<evidence type="ECO:0000256" key="14">
    <source>
        <dbReference type="SAM" id="Phobius"/>
    </source>
</evidence>
<dbReference type="Proteomes" id="UP000886885">
    <property type="component" value="Chromosome 11A"/>
</dbReference>
<keyword evidence="5 12" id="KW-0547">Nucleotide-binding</keyword>
<feature type="domain" description="EGF-like" evidence="16">
    <location>
        <begin position="86"/>
        <end position="122"/>
    </location>
</feature>
<feature type="compositionally biased region" description="Basic and acidic residues" evidence="13">
    <location>
        <begin position="271"/>
        <end position="282"/>
    </location>
</feature>
<keyword evidence="11" id="KW-0245">EGF-like domain</keyword>
<feature type="domain" description="Protein kinase" evidence="15">
    <location>
        <begin position="707"/>
        <end position="931"/>
    </location>
</feature>
<evidence type="ECO:0000256" key="2">
    <source>
        <dbReference type="ARBA" id="ARBA00022527"/>
    </source>
</evidence>
<dbReference type="InterPro" id="IPR000742">
    <property type="entry name" value="EGF"/>
</dbReference>
<reference evidence="18" key="1">
    <citation type="journal article" date="2020" name="bioRxiv">
        <title>Hybrid origin of Populus tomentosa Carr. identified through genome sequencing and phylogenomic analysis.</title>
        <authorList>
            <person name="An X."/>
            <person name="Gao K."/>
            <person name="Chen Z."/>
            <person name="Li J."/>
            <person name="Yang X."/>
            <person name="Yang X."/>
            <person name="Zhou J."/>
            <person name="Guo T."/>
            <person name="Zhao T."/>
            <person name="Huang S."/>
            <person name="Miao D."/>
            <person name="Khan W.U."/>
            <person name="Rao P."/>
            <person name="Ye M."/>
            <person name="Lei B."/>
            <person name="Liao W."/>
            <person name="Wang J."/>
            <person name="Ji L."/>
            <person name="Li Y."/>
            <person name="Guo B."/>
            <person name="Mustafa N.S."/>
            <person name="Li S."/>
            <person name="Yun Q."/>
            <person name="Keller S.R."/>
            <person name="Mao J."/>
            <person name="Zhang R."/>
            <person name="Strauss S.H."/>
        </authorList>
    </citation>
    <scope>NUCLEOTIDE SEQUENCE</scope>
    <source>
        <strain evidence="18">GM15</strain>
        <tissue evidence="18">Leaf</tissue>
    </source>
</reference>
<dbReference type="GO" id="GO:0048544">
    <property type="term" value="P:recognition of pollen"/>
    <property type="evidence" value="ECO:0007669"/>
    <property type="project" value="InterPro"/>
</dbReference>
<evidence type="ECO:0000256" key="3">
    <source>
        <dbReference type="ARBA" id="ARBA00022679"/>
    </source>
</evidence>
<evidence type="ECO:0000259" key="16">
    <source>
        <dbReference type="PROSITE" id="PS50026"/>
    </source>
</evidence>
<protein>
    <recommendedName>
        <fullName evidence="1">non-specific serine/threonine protein kinase</fullName>
        <ecNumber evidence="1">2.7.11.1</ecNumber>
    </recommendedName>
</protein>
<evidence type="ECO:0000313" key="18">
    <source>
        <dbReference type="EMBL" id="KAG6755924.1"/>
    </source>
</evidence>
<dbReference type="Pfam" id="PF00954">
    <property type="entry name" value="S_locus_glycop"/>
    <property type="match status" value="1"/>
</dbReference>
<evidence type="ECO:0000313" key="19">
    <source>
        <dbReference type="Proteomes" id="UP000886885"/>
    </source>
</evidence>
<dbReference type="EC" id="2.7.11.1" evidence="1"/>
<dbReference type="SMART" id="SM00473">
    <property type="entry name" value="PAN_AP"/>
    <property type="match status" value="2"/>
</dbReference>
<keyword evidence="3" id="KW-0808">Transferase</keyword>
<dbReference type="AlphaFoldDB" id="A0A8X7YRJ0"/>
<evidence type="ECO:0000256" key="11">
    <source>
        <dbReference type="PROSITE-ProRule" id="PRU00076"/>
    </source>
</evidence>
<dbReference type="Pfam" id="PF07714">
    <property type="entry name" value="PK_Tyr_Ser-Thr"/>
    <property type="match status" value="2"/>
</dbReference>
<keyword evidence="6" id="KW-0418">Kinase</keyword>
<evidence type="ECO:0000256" key="5">
    <source>
        <dbReference type="ARBA" id="ARBA00022741"/>
    </source>
</evidence>
<dbReference type="Pfam" id="PF11883">
    <property type="entry name" value="DUF3403"/>
    <property type="match status" value="1"/>
</dbReference>
<evidence type="ECO:0000256" key="10">
    <source>
        <dbReference type="ARBA" id="ARBA00048679"/>
    </source>
</evidence>
<proteinExistence type="predicted"/>
<evidence type="ECO:0000256" key="4">
    <source>
        <dbReference type="ARBA" id="ARBA00022729"/>
    </source>
</evidence>
<organism evidence="18 19">
    <name type="scientific">Populus tomentosa</name>
    <name type="common">Chinese white poplar</name>
    <dbReference type="NCBI Taxonomy" id="118781"/>
    <lineage>
        <taxon>Eukaryota</taxon>
        <taxon>Viridiplantae</taxon>
        <taxon>Streptophyta</taxon>
        <taxon>Embryophyta</taxon>
        <taxon>Tracheophyta</taxon>
        <taxon>Spermatophyta</taxon>
        <taxon>Magnoliopsida</taxon>
        <taxon>eudicotyledons</taxon>
        <taxon>Gunneridae</taxon>
        <taxon>Pentapetalae</taxon>
        <taxon>rosids</taxon>
        <taxon>fabids</taxon>
        <taxon>Malpighiales</taxon>
        <taxon>Salicaceae</taxon>
        <taxon>Saliceae</taxon>
        <taxon>Populus</taxon>
    </lineage>
</organism>
<dbReference type="PANTHER" id="PTHR27002:SF1082">
    <property type="entry name" value="OS06G0693000 PROTEIN"/>
    <property type="match status" value="1"/>
</dbReference>